<evidence type="ECO:0000256" key="3">
    <source>
        <dbReference type="SAM" id="MobiDB-lite"/>
    </source>
</evidence>
<gene>
    <name evidence="5" type="primary">yeaP</name>
    <name evidence="5" type="ORF">Spa11_15650</name>
</gene>
<name>A0A518K6F2_9BACT</name>
<dbReference type="RefSeq" id="WP_145110209.1">
    <property type="nucleotide sequence ID" value="NZ_CP036349.1"/>
</dbReference>
<dbReference type="AlphaFoldDB" id="A0A518K6F2"/>
<keyword evidence="5" id="KW-0808">Transferase</keyword>
<dbReference type="CDD" id="cd01949">
    <property type="entry name" value="GGDEF"/>
    <property type="match status" value="1"/>
</dbReference>
<dbReference type="InterPro" id="IPR050469">
    <property type="entry name" value="Diguanylate_Cyclase"/>
</dbReference>
<dbReference type="GO" id="GO:0005886">
    <property type="term" value="C:plasma membrane"/>
    <property type="evidence" value="ECO:0007669"/>
    <property type="project" value="TreeGrafter"/>
</dbReference>
<reference evidence="5 6" key="1">
    <citation type="submission" date="2019-02" db="EMBL/GenBank/DDBJ databases">
        <title>Deep-cultivation of Planctomycetes and their phenomic and genomic characterization uncovers novel biology.</title>
        <authorList>
            <person name="Wiegand S."/>
            <person name="Jogler M."/>
            <person name="Boedeker C."/>
            <person name="Pinto D."/>
            <person name="Vollmers J."/>
            <person name="Rivas-Marin E."/>
            <person name="Kohn T."/>
            <person name="Peeters S.H."/>
            <person name="Heuer A."/>
            <person name="Rast P."/>
            <person name="Oberbeckmann S."/>
            <person name="Bunk B."/>
            <person name="Jeske O."/>
            <person name="Meyerdierks A."/>
            <person name="Storesund J.E."/>
            <person name="Kallscheuer N."/>
            <person name="Luecker S."/>
            <person name="Lage O.M."/>
            <person name="Pohl T."/>
            <person name="Merkel B.J."/>
            <person name="Hornburger P."/>
            <person name="Mueller R.-W."/>
            <person name="Bruemmer F."/>
            <person name="Labrenz M."/>
            <person name="Spormann A.M."/>
            <person name="Op den Camp H."/>
            <person name="Overmann J."/>
            <person name="Amann R."/>
            <person name="Jetten M.S.M."/>
            <person name="Mascher T."/>
            <person name="Medema M.H."/>
            <person name="Devos D.P."/>
            <person name="Kaster A.-K."/>
            <person name="Ovreas L."/>
            <person name="Rohde M."/>
            <person name="Galperin M.Y."/>
            <person name="Jogler C."/>
        </authorList>
    </citation>
    <scope>NUCLEOTIDE SEQUENCE [LARGE SCALE GENOMIC DNA]</scope>
    <source>
        <strain evidence="5 6">Spa11</strain>
    </source>
</reference>
<comment type="catalytic activity">
    <reaction evidence="2">
        <text>2 GTP = 3',3'-c-di-GMP + 2 diphosphate</text>
        <dbReference type="Rhea" id="RHEA:24898"/>
        <dbReference type="ChEBI" id="CHEBI:33019"/>
        <dbReference type="ChEBI" id="CHEBI:37565"/>
        <dbReference type="ChEBI" id="CHEBI:58805"/>
        <dbReference type="EC" id="2.7.7.65"/>
    </reaction>
</comment>
<evidence type="ECO:0000256" key="1">
    <source>
        <dbReference type="ARBA" id="ARBA00012528"/>
    </source>
</evidence>
<dbReference type="GO" id="GO:1902201">
    <property type="term" value="P:negative regulation of bacterial-type flagellum-dependent cell motility"/>
    <property type="evidence" value="ECO:0007669"/>
    <property type="project" value="TreeGrafter"/>
</dbReference>
<evidence type="ECO:0000259" key="4">
    <source>
        <dbReference type="PROSITE" id="PS50887"/>
    </source>
</evidence>
<dbReference type="PROSITE" id="PS50887">
    <property type="entry name" value="GGDEF"/>
    <property type="match status" value="1"/>
</dbReference>
<keyword evidence="5" id="KW-0548">Nucleotidyltransferase</keyword>
<evidence type="ECO:0000313" key="6">
    <source>
        <dbReference type="Proteomes" id="UP000316426"/>
    </source>
</evidence>
<dbReference type="Gene3D" id="3.30.70.270">
    <property type="match status" value="1"/>
</dbReference>
<feature type="domain" description="GGDEF" evidence="4">
    <location>
        <begin position="150"/>
        <end position="279"/>
    </location>
</feature>
<dbReference type="EMBL" id="CP036349">
    <property type="protein sequence ID" value="QDV73369.1"/>
    <property type="molecule type" value="Genomic_DNA"/>
</dbReference>
<dbReference type="Pfam" id="PF00990">
    <property type="entry name" value="GGDEF"/>
    <property type="match status" value="1"/>
</dbReference>
<keyword evidence="6" id="KW-1185">Reference proteome</keyword>
<dbReference type="PANTHER" id="PTHR45138">
    <property type="entry name" value="REGULATORY COMPONENTS OF SENSORY TRANSDUCTION SYSTEM"/>
    <property type="match status" value="1"/>
</dbReference>
<evidence type="ECO:0000313" key="5">
    <source>
        <dbReference type="EMBL" id="QDV73369.1"/>
    </source>
</evidence>
<dbReference type="SUPFAM" id="SSF55073">
    <property type="entry name" value="Nucleotide cyclase"/>
    <property type="match status" value="1"/>
</dbReference>
<dbReference type="NCBIfam" id="TIGR00254">
    <property type="entry name" value="GGDEF"/>
    <property type="match status" value="1"/>
</dbReference>
<dbReference type="InterPro" id="IPR000160">
    <property type="entry name" value="GGDEF_dom"/>
</dbReference>
<feature type="compositionally biased region" description="Polar residues" evidence="3">
    <location>
        <begin position="76"/>
        <end position="93"/>
    </location>
</feature>
<feature type="region of interest" description="Disordered" evidence="3">
    <location>
        <begin position="62"/>
        <end position="97"/>
    </location>
</feature>
<accession>A0A518K6F2</accession>
<dbReference type="InterPro" id="IPR043128">
    <property type="entry name" value="Rev_trsase/Diguanyl_cyclase"/>
</dbReference>
<dbReference type="EC" id="2.7.7.65" evidence="1"/>
<protein>
    <recommendedName>
        <fullName evidence="1">diguanylate cyclase</fullName>
        <ecNumber evidence="1">2.7.7.65</ecNumber>
    </recommendedName>
</protein>
<dbReference type="KEGG" id="bmei:Spa11_15650"/>
<dbReference type="PANTHER" id="PTHR45138:SF9">
    <property type="entry name" value="DIGUANYLATE CYCLASE DGCM-RELATED"/>
    <property type="match status" value="1"/>
</dbReference>
<dbReference type="InterPro" id="IPR029787">
    <property type="entry name" value="Nucleotide_cyclase"/>
</dbReference>
<dbReference type="GO" id="GO:0052621">
    <property type="term" value="F:diguanylate cyclase activity"/>
    <property type="evidence" value="ECO:0007669"/>
    <property type="project" value="UniProtKB-EC"/>
</dbReference>
<evidence type="ECO:0000256" key="2">
    <source>
        <dbReference type="ARBA" id="ARBA00034247"/>
    </source>
</evidence>
<dbReference type="SMART" id="SM00267">
    <property type="entry name" value="GGDEF"/>
    <property type="match status" value="1"/>
</dbReference>
<dbReference type="Proteomes" id="UP000316426">
    <property type="component" value="Chromosome"/>
</dbReference>
<organism evidence="5 6">
    <name type="scientific">Botrimarina mediterranea</name>
    <dbReference type="NCBI Taxonomy" id="2528022"/>
    <lineage>
        <taxon>Bacteria</taxon>
        <taxon>Pseudomonadati</taxon>
        <taxon>Planctomycetota</taxon>
        <taxon>Planctomycetia</taxon>
        <taxon>Pirellulales</taxon>
        <taxon>Lacipirellulaceae</taxon>
        <taxon>Botrimarina</taxon>
    </lineage>
</organism>
<proteinExistence type="predicted"/>
<sequence>MPNTLLSTADLATLVLDATAAAYAVCNPVSGEVVWANRRFCGLFPTGFDANDLLKGRRAPDGWRLETRPLDPTAEGASQSPEALTPGSLTPESLTPGRSAPERLVLVELTPVGGENPPDPRRETDAVTNVLARGVIMATVEQRFAARQRRPFALVFLDLVDFKLVNDRHGHLVGDKCLAELGSRLHQLVRAADAVGRYGGDEFLILLDGVHDAATYAPIRDRVIEGIAEPIAIGDLVLRLGASLGVAYSTDGYDDVEAMLHAADSAMYAQKRGASLSGD</sequence>
<dbReference type="GO" id="GO:0043709">
    <property type="term" value="P:cell adhesion involved in single-species biofilm formation"/>
    <property type="evidence" value="ECO:0007669"/>
    <property type="project" value="TreeGrafter"/>
</dbReference>